<evidence type="ECO:0000313" key="1">
    <source>
        <dbReference type="EMBL" id="KAF2876875.1"/>
    </source>
</evidence>
<dbReference type="Proteomes" id="UP000481861">
    <property type="component" value="Unassembled WGS sequence"/>
</dbReference>
<accession>A0A7C8MI24</accession>
<proteinExistence type="predicted"/>
<dbReference type="AlphaFoldDB" id="A0A7C8MI24"/>
<reference evidence="1 2" key="1">
    <citation type="submission" date="2020-01" db="EMBL/GenBank/DDBJ databases">
        <authorList>
            <consortium name="DOE Joint Genome Institute"/>
            <person name="Haridas S."/>
            <person name="Albert R."/>
            <person name="Binder M."/>
            <person name="Bloem J."/>
            <person name="Labutti K."/>
            <person name="Salamov A."/>
            <person name="Andreopoulos B."/>
            <person name="Baker S.E."/>
            <person name="Barry K."/>
            <person name="Bills G."/>
            <person name="Bluhm B.H."/>
            <person name="Cannon C."/>
            <person name="Castanera R."/>
            <person name="Culley D.E."/>
            <person name="Daum C."/>
            <person name="Ezra D."/>
            <person name="Gonzalez J.B."/>
            <person name="Henrissat B."/>
            <person name="Kuo A."/>
            <person name="Liang C."/>
            <person name="Lipzen A."/>
            <person name="Lutzoni F."/>
            <person name="Magnuson J."/>
            <person name="Mondo S."/>
            <person name="Nolan M."/>
            <person name="Ohm R."/>
            <person name="Pangilinan J."/>
            <person name="Park H.-J.H."/>
            <person name="Ramirez L."/>
            <person name="Alfaro M."/>
            <person name="Sun H."/>
            <person name="Tritt A."/>
            <person name="Yoshinaga Y."/>
            <person name="Zwiers L.-H.L."/>
            <person name="Turgeon B.G."/>
            <person name="Goodwin S.B."/>
            <person name="Spatafora J.W."/>
            <person name="Crous P.W."/>
            <person name="Grigoriev I.V."/>
        </authorList>
    </citation>
    <scope>NUCLEOTIDE SEQUENCE [LARGE SCALE GENOMIC DNA]</scope>
    <source>
        <strain evidence="1 2">CBS 611.86</strain>
    </source>
</reference>
<protein>
    <submittedName>
        <fullName evidence="1">Uncharacterized protein</fullName>
    </submittedName>
</protein>
<organism evidence="1 2">
    <name type="scientific">Massariosphaeria phaeospora</name>
    <dbReference type="NCBI Taxonomy" id="100035"/>
    <lineage>
        <taxon>Eukaryota</taxon>
        <taxon>Fungi</taxon>
        <taxon>Dikarya</taxon>
        <taxon>Ascomycota</taxon>
        <taxon>Pezizomycotina</taxon>
        <taxon>Dothideomycetes</taxon>
        <taxon>Pleosporomycetidae</taxon>
        <taxon>Pleosporales</taxon>
        <taxon>Pleosporales incertae sedis</taxon>
        <taxon>Massariosphaeria</taxon>
    </lineage>
</organism>
<dbReference type="EMBL" id="JAADJZ010000002">
    <property type="protein sequence ID" value="KAF2876875.1"/>
    <property type="molecule type" value="Genomic_DNA"/>
</dbReference>
<sequence length="265" mass="30530">MASAANPQHQSNLLTRLPREILDQIYLEIWRICGLCQHILLHGNGPAGKDNHFRRWQCCTEYRVDDTLQADVEKLRARLDVPLGTDIQGAQPPEIGLYCRRLMSPWRDHWPCGERATQEHGIEAISGYSTSDRCWKTWRDNRPDDMHVPSWSPYLPMLLTCKLVSAHCLKSIYESITLIFIDLKSIQAWFGHRQLRAEWKIVFGEHVAPPAFHKYARSFELSLDPDLGGSFICGNIIRTFPRPNIPMTVTIFIGYIYRASRVSAQ</sequence>
<comment type="caution">
    <text evidence="1">The sequence shown here is derived from an EMBL/GenBank/DDBJ whole genome shotgun (WGS) entry which is preliminary data.</text>
</comment>
<keyword evidence="2" id="KW-1185">Reference proteome</keyword>
<gene>
    <name evidence="1" type="ORF">BDV95DRAFT_131955</name>
</gene>
<evidence type="ECO:0000313" key="2">
    <source>
        <dbReference type="Proteomes" id="UP000481861"/>
    </source>
</evidence>
<dbReference type="OrthoDB" id="3877003at2759"/>
<name>A0A7C8MI24_9PLEO</name>